<dbReference type="GO" id="GO:0005886">
    <property type="term" value="C:plasma membrane"/>
    <property type="evidence" value="ECO:0007669"/>
    <property type="project" value="UniProtKB-SubCell"/>
</dbReference>
<dbReference type="InterPro" id="IPR036259">
    <property type="entry name" value="MFS_trans_sf"/>
</dbReference>
<gene>
    <name evidence="8" type="ORF">LK09_14895</name>
</gene>
<feature type="transmembrane region" description="Helical" evidence="6">
    <location>
        <begin position="225"/>
        <end position="247"/>
    </location>
</feature>
<feature type="transmembrane region" description="Helical" evidence="6">
    <location>
        <begin position="109"/>
        <end position="125"/>
    </location>
</feature>
<dbReference type="PANTHER" id="PTHR42718">
    <property type="entry name" value="MAJOR FACILITATOR SUPERFAMILY MULTIDRUG TRANSPORTER MFSC"/>
    <property type="match status" value="1"/>
</dbReference>
<feature type="transmembrane region" description="Helical" evidence="6">
    <location>
        <begin position="137"/>
        <end position="156"/>
    </location>
</feature>
<feature type="transmembrane region" description="Helical" evidence="6">
    <location>
        <begin position="267"/>
        <end position="287"/>
    </location>
</feature>
<keyword evidence="3 6" id="KW-0812">Transmembrane</keyword>
<evidence type="ECO:0000256" key="6">
    <source>
        <dbReference type="SAM" id="Phobius"/>
    </source>
</evidence>
<evidence type="ECO:0000256" key="3">
    <source>
        <dbReference type="ARBA" id="ARBA00022692"/>
    </source>
</evidence>
<dbReference type="GO" id="GO:0022857">
    <property type="term" value="F:transmembrane transporter activity"/>
    <property type="evidence" value="ECO:0007669"/>
    <property type="project" value="InterPro"/>
</dbReference>
<proteinExistence type="predicted"/>
<feature type="transmembrane region" description="Helical" evidence="6">
    <location>
        <begin position="428"/>
        <end position="450"/>
    </location>
</feature>
<dbReference type="AlphaFoldDB" id="A0A0B1ZZE7"/>
<evidence type="ECO:0000256" key="4">
    <source>
        <dbReference type="ARBA" id="ARBA00022989"/>
    </source>
</evidence>
<dbReference type="STRING" id="1348253.LK09_14895"/>
<feature type="domain" description="Major facilitator superfamily (MFS) profile" evidence="7">
    <location>
        <begin position="15"/>
        <end position="455"/>
    </location>
</feature>
<feature type="transmembrane region" description="Helical" evidence="6">
    <location>
        <begin position="168"/>
        <end position="188"/>
    </location>
</feature>
<dbReference type="Gene3D" id="1.20.1250.20">
    <property type="entry name" value="MFS general substrate transporter like domains"/>
    <property type="match status" value="1"/>
</dbReference>
<feature type="transmembrane region" description="Helical" evidence="6">
    <location>
        <begin position="307"/>
        <end position="326"/>
    </location>
</feature>
<dbReference type="RefSeq" id="WP_039401070.1">
    <property type="nucleotide sequence ID" value="NZ_JTDK01000014.1"/>
</dbReference>
<protein>
    <recommendedName>
        <fullName evidence="7">Major facilitator superfamily (MFS) profile domain-containing protein</fullName>
    </recommendedName>
</protein>
<dbReference type="InterPro" id="IPR020846">
    <property type="entry name" value="MFS_dom"/>
</dbReference>
<evidence type="ECO:0000313" key="9">
    <source>
        <dbReference type="Proteomes" id="UP000031030"/>
    </source>
</evidence>
<dbReference type="PROSITE" id="PS50850">
    <property type="entry name" value="MFS"/>
    <property type="match status" value="1"/>
</dbReference>
<comment type="caution">
    <text evidence="8">The sequence shown here is derived from an EMBL/GenBank/DDBJ whole genome shotgun (WGS) entry which is preliminary data.</text>
</comment>
<evidence type="ECO:0000313" key="8">
    <source>
        <dbReference type="EMBL" id="KHK96610.1"/>
    </source>
</evidence>
<evidence type="ECO:0000256" key="2">
    <source>
        <dbReference type="ARBA" id="ARBA00022448"/>
    </source>
</evidence>
<feature type="transmembrane region" description="Helical" evidence="6">
    <location>
        <begin position="338"/>
        <end position="357"/>
    </location>
</feature>
<keyword evidence="5 6" id="KW-0472">Membrane</keyword>
<dbReference type="Pfam" id="PF07690">
    <property type="entry name" value="MFS_1"/>
    <property type="match status" value="1"/>
</dbReference>
<feature type="transmembrane region" description="Helical" evidence="6">
    <location>
        <begin position="12"/>
        <end position="37"/>
    </location>
</feature>
<sequence length="472" mass="48099">MTSLTPTRERPVALLIVVLFLAVAVNQIAATMIFPALPAIGMRLHAAPSALSLSQSVAFAIAGLAAAALPLSERFGRKNVLLVVITLGILGSLLVANSGTLVLFNIGRWMQAPGVIALPLSFLILRDHTPADRYPIYLGWMSALNLGATGIDGAVGGWMTDTVGYQGIFWLGAAVGVLALIGVALVIPQGDAVRRGRIDWFGLVTMGAGVVLLSVGLGGAGNLGWTSPTTIGLLLGGVVLIAVFVLIERASSAPLVEVRHLASRKTLSVPLAILFGMAGFLAVYSLLAPFWLQLPAKAGGGGLTATTYALATVPGTLLSFVLAPVLGAVARKTGWRPVIVGGTLVSLLALVGMTLSLKSPVMTLIFLGLLSAVFAGATMTAANGLGVMLSPAESPAFLPGIVSVMFSIGASLGTAVVGSLIAVPTPGAFTIAFATAAGLMLVGFAFTLLVPRDRRKTAATAPAADQTEGQIA</sequence>
<feature type="transmembrane region" description="Helical" evidence="6">
    <location>
        <begin position="397"/>
        <end position="422"/>
    </location>
</feature>
<feature type="transmembrane region" description="Helical" evidence="6">
    <location>
        <begin position="49"/>
        <end position="69"/>
    </location>
</feature>
<keyword evidence="4 6" id="KW-1133">Transmembrane helix</keyword>
<keyword evidence="9" id="KW-1185">Reference proteome</keyword>
<accession>A0A0B1ZZE7</accession>
<dbReference type="PANTHER" id="PTHR42718:SF9">
    <property type="entry name" value="MAJOR FACILITATOR SUPERFAMILY MULTIDRUG TRANSPORTER MFSC"/>
    <property type="match status" value="1"/>
</dbReference>
<comment type="subcellular location">
    <subcellularLocation>
        <location evidence="1">Cell membrane</location>
        <topology evidence="1">Multi-pass membrane protein</topology>
    </subcellularLocation>
</comment>
<feature type="transmembrane region" description="Helical" evidence="6">
    <location>
        <begin position="200"/>
        <end position="219"/>
    </location>
</feature>
<evidence type="ECO:0000256" key="5">
    <source>
        <dbReference type="ARBA" id="ARBA00023136"/>
    </source>
</evidence>
<dbReference type="Proteomes" id="UP000031030">
    <property type="component" value="Unassembled WGS sequence"/>
</dbReference>
<dbReference type="Gene3D" id="1.20.1720.10">
    <property type="entry name" value="Multidrug resistance protein D"/>
    <property type="match status" value="1"/>
</dbReference>
<organism evidence="8 9">
    <name type="scientific">Microbacterium mangrovi</name>
    <dbReference type="NCBI Taxonomy" id="1348253"/>
    <lineage>
        <taxon>Bacteria</taxon>
        <taxon>Bacillati</taxon>
        <taxon>Actinomycetota</taxon>
        <taxon>Actinomycetes</taxon>
        <taxon>Micrococcales</taxon>
        <taxon>Microbacteriaceae</taxon>
        <taxon>Microbacterium</taxon>
    </lineage>
</organism>
<feature type="transmembrane region" description="Helical" evidence="6">
    <location>
        <begin position="81"/>
        <end position="103"/>
    </location>
</feature>
<reference evidence="8 9" key="1">
    <citation type="submission" date="2014-11" db="EMBL/GenBank/DDBJ databases">
        <title>Genome sequence of Microbacterium mangrovi MUSC 115(T).</title>
        <authorList>
            <person name="Lee L.-H."/>
        </authorList>
    </citation>
    <scope>NUCLEOTIDE SEQUENCE [LARGE SCALE GENOMIC DNA]</scope>
    <source>
        <strain evidence="8 9">MUSC 115</strain>
    </source>
</reference>
<keyword evidence="2" id="KW-0813">Transport</keyword>
<evidence type="ECO:0000259" key="7">
    <source>
        <dbReference type="PROSITE" id="PS50850"/>
    </source>
</evidence>
<dbReference type="OrthoDB" id="3717319at2"/>
<dbReference type="SUPFAM" id="SSF103473">
    <property type="entry name" value="MFS general substrate transporter"/>
    <property type="match status" value="2"/>
</dbReference>
<dbReference type="EMBL" id="JTDK01000014">
    <property type="protein sequence ID" value="KHK96610.1"/>
    <property type="molecule type" value="Genomic_DNA"/>
</dbReference>
<evidence type="ECO:0000256" key="1">
    <source>
        <dbReference type="ARBA" id="ARBA00004651"/>
    </source>
</evidence>
<name>A0A0B1ZZE7_9MICO</name>
<dbReference type="InterPro" id="IPR011701">
    <property type="entry name" value="MFS"/>
</dbReference>
<feature type="transmembrane region" description="Helical" evidence="6">
    <location>
        <begin position="363"/>
        <end position="385"/>
    </location>
</feature>